<evidence type="ECO:0000256" key="2">
    <source>
        <dbReference type="SAM" id="SignalP"/>
    </source>
</evidence>
<keyword evidence="4" id="KW-1185">Reference proteome</keyword>
<accession>A0ABC8BYX9</accession>
<organism evidence="3 4">
    <name type="scientific">Kitasatospora albolonga</name>
    <dbReference type="NCBI Taxonomy" id="68173"/>
    <lineage>
        <taxon>Bacteria</taxon>
        <taxon>Bacillati</taxon>
        <taxon>Actinomycetota</taxon>
        <taxon>Actinomycetes</taxon>
        <taxon>Kitasatosporales</taxon>
        <taxon>Streptomycetaceae</taxon>
        <taxon>Kitasatospora</taxon>
    </lineage>
</organism>
<evidence type="ECO:0000256" key="1">
    <source>
        <dbReference type="SAM" id="MobiDB-lite"/>
    </source>
</evidence>
<dbReference type="RefSeq" id="WP_084748968.1">
    <property type="nucleotide sequence ID" value="NZ_CP020563.1"/>
</dbReference>
<dbReference type="PROSITE" id="PS51257">
    <property type="entry name" value="PROKAR_LIPOPROTEIN"/>
    <property type="match status" value="1"/>
</dbReference>
<name>A0ABC8BYX9_9ACTN</name>
<feature type="region of interest" description="Disordered" evidence="1">
    <location>
        <begin position="31"/>
        <end position="75"/>
    </location>
</feature>
<sequence length="208" mass="21682">MSIRRTTTTRRALTAVTVTAALALALTGCGDDGGEQPRSEGSVAPSAPAAPSTPEGEDKGEPQQEDTAAGESVDPNVKLAEARGQAGLVLVINEVKRDSGGFLTVQGVVKNEGDTRQTTSTWSGSEVNIVNKNPNSVAGATLVDKAGKKRYYVLRDTDSRCLCTTAITPIAPGKTAQIFMQFPAPPQTTTEVDFTLPTFATTSLKISG</sequence>
<gene>
    <name evidence="3" type="ORF">B7C62_23780</name>
</gene>
<keyword evidence="2" id="KW-0732">Signal</keyword>
<evidence type="ECO:0000313" key="4">
    <source>
        <dbReference type="Proteomes" id="UP000192251"/>
    </source>
</evidence>
<feature type="compositionally biased region" description="Low complexity" evidence="1">
    <location>
        <begin position="39"/>
        <end position="54"/>
    </location>
</feature>
<proteinExistence type="predicted"/>
<evidence type="ECO:0000313" key="3">
    <source>
        <dbReference type="EMBL" id="ARF74915.1"/>
    </source>
</evidence>
<dbReference type="EMBL" id="CP020563">
    <property type="protein sequence ID" value="ARF74915.1"/>
    <property type="molecule type" value="Genomic_DNA"/>
</dbReference>
<reference evidence="3 4" key="1">
    <citation type="submission" date="2017-04" db="EMBL/GenBank/DDBJ databases">
        <title>The complete genome sequence of Streptomyces albolongus YIM 101047, the producer of novel bafilomycins and novel odoriferous sesquiterpenoids.</title>
        <authorList>
            <person name="Yin M."/>
            <person name="Jiang Y."/>
        </authorList>
    </citation>
    <scope>NUCLEOTIDE SEQUENCE [LARGE SCALE GENOMIC DNA]</scope>
    <source>
        <strain evidence="3 4">YIM 101047</strain>
    </source>
</reference>
<evidence type="ECO:0008006" key="5">
    <source>
        <dbReference type="Google" id="ProtNLM"/>
    </source>
</evidence>
<feature type="chain" id="PRO_5044827549" description="Secreted protein" evidence="2">
    <location>
        <begin position="21"/>
        <end position="208"/>
    </location>
</feature>
<dbReference type="Proteomes" id="UP000192251">
    <property type="component" value="Chromosome"/>
</dbReference>
<dbReference type="KEGG" id="kab:B7C62_23780"/>
<protein>
    <recommendedName>
        <fullName evidence="5">Secreted protein</fullName>
    </recommendedName>
</protein>
<dbReference type="AlphaFoldDB" id="A0ABC8BYX9"/>
<feature type="signal peptide" evidence="2">
    <location>
        <begin position="1"/>
        <end position="20"/>
    </location>
</feature>